<comment type="caution">
    <text evidence="2">The sequence shown here is derived from an EMBL/GenBank/DDBJ whole genome shotgun (WGS) entry which is preliminary data.</text>
</comment>
<evidence type="ECO:0000313" key="3">
    <source>
        <dbReference type="Proteomes" id="UP000192611"/>
    </source>
</evidence>
<dbReference type="AlphaFoldDB" id="A0A1W9S2Y8"/>
<keyword evidence="1" id="KW-0436">Ligase</keyword>
<organism evidence="2 3">
    <name type="scientific">Candidatus Coatesbacteria bacterium 4484_99</name>
    <dbReference type="NCBI Taxonomy" id="1970774"/>
    <lineage>
        <taxon>Bacteria</taxon>
        <taxon>Candidatus Coatesiibacteriota</taxon>
    </lineage>
</organism>
<comment type="catalytic activity">
    <reaction evidence="1">
        <text>L-aspartyl-tRNA(Asn) + L-glutamine + ATP + H2O = L-asparaginyl-tRNA(Asn) + L-glutamate + ADP + phosphate + 2 H(+)</text>
        <dbReference type="Rhea" id="RHEA:14513"/>
        <dbReference type="Rhea" id="RHEA-COMP:9674"/>
        <dbReference type="Rhea" id="RHEA-COMP:9677"/>
        <dbReference type="ChEBI" id="CHEBI:15377"/>
        <dbReference type="ChEBI" id="CHEBI:15378"/>
        <dbReference type="ChEBI" id="CHEBI:29985"/>
        <dbReference type="ChEBI" id="CHEBI:30616"/>
        <dbReference type="ChEBI" id="CHEBI:43474"/>
        <dbReference type="ChEBI" id="CHEBI:58359"/>
        <dbReference type="ChEBI" id="CHEBI:78515"/>
        <dbReference type="ChEBI" id="CHEBI:78516"/>
        <dbReference type="ChEBI" id="CHEBI:456216"/>
    </reaction>
</comment>
<keyword evidence="1" id="KW-0067">ATP-binding</keyword>
<comment type="subunit">
    <text evidence="1">Heterotrimer of A, B and C subunits.</text>
</comment>
<proteinExistence type="inferred from homology"/>
<keyword evidence="2" id="KW-0808">Transferase</keyword>
<dbReference type="EMBL" id="NATQ01000012">
    <property type="protein sequence ID" value="OQX91096.1"/>
    <property type="molecule type" value="Genomic_DNA"/>
</dbReference>
<dbReference type="InterPro" id="IPR036113">
    <property type="entry name" value="Asp/Glu-ADT_sf_sub_c"/>
</dbReference>
<dbReference type="Pfam" id="PF02686">
    <property type="entry name" value="GatC"/>
    <property type="match status" value="1"/>
</dbReference>
<evidence type="ECO:0000313" key="2">
    <source>
        <dbReference type="EMBL" id="OQX91096.1"/>
    </source>
</evidence>
<dbReference type="GO" id="GO:0006412">
    <property type="term" value="P:translation"/>
    <property type="evidence" value="ECO:0007669"/>
    <property type="project" value="UniProtKB-UniRule"/>
</dbReference>
<dbReference type="GO" id="GO:0006450">
    <property type="term" value="P:regulation of translational fidelity"/>
    <property type="evidence" value="ECO:0007669"/>
    <property type="project" value="InterPro"/>
</dbReference>
<accession>A0A1W9S2Y8</accession>
<dbReference type="GO" id="GO:0005524">
    <property type="term" value="F:ATP binding"/>
    <property type="evidence" value="ECO:0007669"/>
    <property type="project" value="UniProtKB-KW"/>
</dbReference>
<keyword evidence="1" id="KW-0547">Nucleotide-binding</keyword>
<sequence length="98" mass="11303">MEDVDRELVEKVANLARFVLRDEEIEALTKHFKRVLDYVRQLDELPEVEGDVVSGFVSSAPMRDDVEGEPLDRIEALRNAPHTNGEYILVPKIIKREE</sequence>
<evidence type="ECO:0000256" key="1">
    <source>
        <dbReference type="HAMAP-Rule" id="MF_00122"/>
    </source>
</evidence>
<comment type="similarity">
    <text evidence="1">Belongs to the GatC family.</text>
</comment>
<reference evidence="3" key="1">
    <citation type="submission" date="2017-03" db="EMBL/GenBank/DDBJ databases">
        <title>Novel pathways for hydrocarbon cycling and metabolic interdependencies in hydrothermal sediment communities.</title>
        <authorList>
            <person name="Dombrowski N."/>
            <person name="Seitz K."/>
            <person name="Teske A."/>
            <person name="Baker B."/>
        </authorList>
    </citation>
    <scope>NUCLEOTIDE SEQUENCE [LARGE SCALE GENOMIC DNA]</scope>
</reference>
<dbReference type="GO" id="GO:0050567">
    <property type="term" value="F:glutaminyl-tRNA synthase (glutamine-hydrolyzing) activity"/>
    <property type="evidence" value="ECO:0007669"/>
    <property type="project" value="UniProtKB-UniRule"/>
</dbReference>
<dbReference type="Proteomes" id="UP000192611">
    <property type="component" value="Unassembled WGS sequence"/>
</dbReference>
<dbReference type="HAMAP" id="MF_00122">
    <property type="entry name" value="GatC"/>
    <property type="match status" value="1"/>
</dbReference>
<protein>
    <recommendedName>
        <fullName evidence="1">Aspartyl/glutamyl-tRNA(Asn/Gln) amidotransferase subunit C</fullName>
        <shortName evidence="1">Asp/Glu-ADT subunit C</shortName>
        <ecNumber evidence="1">6.3.5.-</ecNumber>
    </recommendedName>
</protein>
<dbReference type="InterPro" id="IPR003837">
    <property type="entry name" value="GatC"/>
</dbReference>
<dbReference type="GO" id="GO:0016740">
    <property type="term" value="F:transferase activity"/>
    <property type="evidence" value="ECO:0007669"/>
    <property type="project" value="UniProtKB-KW"/>
</dbReference>
<gene>
    <name evidence="1" type="primary">gatC</name>
    <name evidence="2" type="ORF">B6D57_01035</name>
</gene>
<dbReference type="SUPFAM" id="SSF141000">
    <property type="entry name" value="Glu-tRNAGln amidotransferase C subunit"/>
    <property type="match status" value="1"/>
</dbReference>
<dbReference type="GO" id="GO:0050566">
    <property type="term" value="F:asparaginyl-tRNA synthase (glutamine-hydrolyzing) activity"/>
    <property type="evidence" value="ECO:0007669"/>
    <property type="project" value="RHEA"/>
</dbReference>
<name>A0A1W9S2Y8_9BACT</name>
<comment type="function">
    <text evidence="1">Allows the formation of correctly charged Asn-tRNA(Asn) or Gln-tRNA(Gln) through the transamidation of misacylated Asp-tRNA(Asn) or Glu-tRNA(Gln) in organisms which lack either or both of asparaginyl-tRNA or glutaminyl-tRNA synthetases. The reaction takes place in the presence of glutamine and ATP through an activated phospho-Asp-tRNA(Asn) or phospho-Glu-tRNA(Gln).</text>
</comment>
<keyword evidence="1" id="KW-0648">Protein biosynthesis</keyword>
<dbReference type="Gene3D" id="1.10.20.60">
    <property type="entry name" value="Glu-tRNAGln amidotransferase C subunit, N-terminal domain"/>
    <property type="match status" value="1"/>
</dbReference>
<dbReference type="EC" id="6.3.5.-" evidence="1"/>
<dbReference type="NCBIfam" id="TIGR00135">
    <property type="entry name" value="gatC"/>
    <property type="match status" value="1"/>
</dbReference>
<comment type="catalytic activity">
    <reaction evidence="1">
        <text>L-glutamyl-tRNA(Gln) + L-glutamine + ATP + H2O = L-glutaminyl-tRNA(Gln) + L-glutamate + ADP + phosphate + H(+)</text>
        <dbReference type="Rhea" id="RHEA:17521"/>
        <dbReference type="Rhea" id="RHEA-COMP:9681"/>
        <dbReference type="Rhea" id="RHEA-COMP:9684"/>
        <dbReference type="ChEBI" id="CHEBI:15377"/>
        <dbReference type="ChEBI" id="CHEBI:15378"/>
        <dbReference type="ChEBI" id="CHEBI:29985"/>
        <dbReference type="ChEBI" id="CHEBI:30616"/>
        <dbReference type="ChEBI" id="CHEBI:43474"/>
        <dbReference type="ChEBI" id="CHEBI:58359"/>
        <dbReference type="ChEBI" id="CHEBI:78520"/>
        <dbReference type="ChEBI" id="CHEBI:78521"/>
        <dbReference type="ChEBI" id="CHEBI:456216"/>
    </reaction>
</comment>